<dbReference type="InterPro" id="IPR018165">
    <property type="entry name" value="Ala-tRNA-synth_IIc_core"/>
</dbReference>
<dbReference type="PANTHER" id="PTHR11777">
    <property type="entry name" value="ALANYL-TRNA SYNTHETASE"/>
    <property type="match status" value="1"/>
</dbReference>
<dbReference type="PROSITE" id="PS50860">
    <property type="entry name" value="AA_TRNA_LIGASE_II_ALA"/>
    <property type="match status" value="1"/>
</dbReference>
<keyword evidence="3" id="KW-0548">Nucleotidyltransferase</keyword>
<feature type="transmembrane region" description="Helical" evidence="1">
    <location>
        <begin position="90"/>
        <end position="107"/>
    </location>
</feature>
<dbReference type="AlphaFoldDB" id="A0A1U9RRL6"/>
<dbReference type="EC" id="2.7.7.6" evidence="3"/>
<sequence>MINYLKYYNVYNFKILGTQNIISDCKTLLFNNSGFSSIKKIILSSVKNNFCSFQYCVRLKGIFNDLNLNNDGIHKTSFIMMGNFLKNTNIFFFLKISIKFLFFFKNINKKKIFFSLNIIDFSTILIVLILKINIKNIIFTKKNIWKINENGYLGFCLEIYYKFKNIMLEIWNIVNIKYYKNNIKIIKLKNNIIDSGLGYDRLNFLFFKKNLKLNDLCNSIFLIQNNINLNFKKNHNFILNKLFKIFLNFIFIKKINIFNIFCFFFKKNKKFFFKNNVKNFLVFLIKKEYVFFCKLKKINLKKLNLDQMKFIFETYGISFKLIYLIIKNIYK</sequence>
<name>A0A1U9RRL6_CARRU</name>
<dbReference type="GO" id="GO:0004813">
    <property type="term" value="F:alanine-tRNA ligase activity"/>
    <property type="evidence" value="ECO:0007669"/>
    <property type="project" value="InterPro"/>
</dbReference>
<keyword evidence="1" id="KW-1133">Transmembrane helix</keyword>
<dbReference type="Proteomes" id="UP000189666">
    <property type="component" value="Chromosome"/>
</dbReference>
<dbReference type="InterPro" id="IPR050058">
    <property type="entry name" value="Ala-tRNA_ligase"/>
</dbReference>
<keyword evidence="3" id="KW-0240">DNA-directed RNA polymerase</keyword>
<dbReference type="GO" id="GO:0000428">
    <property type="term" value="C:DNA-directed RNA polymerase complex"/>
    <property type="evidence" value="ECO:0007669"/>
    <property type="project" value="UniProtKB-KW"/>
</dbReference>
<evidence type="ECO:0000259" key="2">
    <source>
        <dbReference type="PROSITE" id="PS50860"/>
    </source>
</evidence>
<evidence type="ECO:0000313" key="3">
    <source>
        <dbReference type="EMBL" id="AQU89542.1"/>
    </source>
</evidence>
<keyword evidence="1" id="KW-0472">Membrane</keyword>
<dbReference type="GO" id="GO:0002161">
    <property type="term" value="F:aminoacyl-tRNA deacylase activity"/>
    <property type="evidence" value="ECO:0007669"/>
    <property type="project" value="TreeGrafter"/>
</dbReference>
<dbReference type="EMBL" id="CP019943">
    <property type="protein sequence ID" value="AQU89542.1"/>
    <property type="molecule type" value="Genomic_DNA"/>
</dbReference>
<feature type="transmembrane region" description="Helical" evidence="1">
    <location>
        <begin position="242"/>
        <end position="266"/>
    </location>
</feature>
<evidence type="ECO:0000256" key="1">
    <source>
        <dbReference type="SAM" id="Phobius"/>
    </source>
</evidence>
<accession>A0A1U9RRL6</accession>
<feature type="domain" description="Alanyl-transfer RNA synthetases family profile" evidence="2">
    <location>
        <begin position="1"/>
        <end position="202"/>
    </location>
</feature>
<keyword evidence="1" id="KW-0812">Transmembrane</keyword>
<keyword evidence="3" id="KW-0808">Transferase</keyword>
<dbReference type="InterPro" id="IPR045864">
    <property type="entry name" value="aa-tRNA-synth_II/BPL/LPL"/>
</dbReference>
<organism evidence="3 4">
    <name type="scientific">Carsonella ruddii</name>
    <dbReference type="NCBI Taxonomy" id="114186"/>
    <lineage>
        <taxon>Bacteria</taxon>
        <taxon>Pseudomonadati</taxon>
        <taxon>Pseudomonadota</taxon>
        <taxon>Gammaproteobacteria</taxon>
        <taxon>Oceanospirillales</taxon>
        <taxon>Halomonadaceae</taxon>
        <taxon>Zymobacter group</taxon>
        <taxon>Candidatus Carsonella</taxon>
    </lineage>
</organism>
<protein>
    <submittedName>
        <fullName evidence="3">DNA-directed RNA polymerase alpha subunit</fullName>
        <ecNumber evidence="3">2.7.7.6</ecNumber>
    </submittedName>
</protein>
<keyword evidence="3" id="KW-0804">Transcription</keyword>
<dbReference type="SUPFAM" id="SSF55681">
    <property type="entry name" value="Class II aaRS and biotin synthetases"/>
    <property type="match status" value="1"/>
</dbReference>
<evidence type="ECO:0000313" key="4">
    <source>
        <dbReference type="Proteomes" id="UP000189666"/>
    </source>
</evidence>
<dbReference type="GO" id="GO:0003676">
    <property type="term" value="F:nucleic acid binding"/>
    <property type="evidence" value="ECO:0007669"/>
    <property type="project" value="InterPro"/>
</dbReference>
<proteinExistence type="predicted"/>
<feature type="transmembrane region" description="Helical" evidence="1">
    <location>
        <begin position="310"/>
        <end position="330"/>
    </location>
</feature>
<dbReference type="GO" id="GO:0003899">
    <property type="term" value="F:DNA-directed RNA polymerase activity"/>
    <property type="evidence" value="ECO:0007669"/>
    <property type="project" value="UniProtKB-EC"/>
</dbReference>
<dbReference type="PANTHER" id="PTHR11777:SF9">
    <property type="entry name" value="ALANINE--TRNA LIGASE, CYTOPLASMIC"/>
    <property type="match status" value="1"/>
</dbReference>
<dbReference type="RefSeq" id="WP_211118379.1">
    <property type="nucleotide sequence ID" value="NZ_CP019943.1"/>
</dbReference>
<feature type="transmembrane region" description="Helical" evidence="1">
    <location>
        <begin position="113"/>
        <end position="134"/>
    </location>
</feature>
<dbReference type="GO" id="GO:0005524">
    <property type="term" value="F:ATP binding"/>
    <property type="evidence" value="ECO:0007669"/>
    <property type="project" value="InterPro"/>
</dbReference>
<dbReference type="GO" id="GO:0006419">
    <property type="term" value="P:alanyl-tRNA aminoacylation"/>
    <property type="evidence" value="ECO:0007669"/>
    <property type="project" value="InterPro"/>
</dbReference>
<gene>
    <name evidence="3" type="ORF">BW244_0124</name>
</gene>
<reference evidence="3 4" key="1">
    <citation type="submission" date="2017-02" db="EMBL/GenBank/DDBJ databases">
        <title>Complete Genome of Candidatus Carsonella ruddii strain BC, a Nutritional Endosymbiont of Bactericera cockerelli.</title>
        <authorList>
            <person name="Riley A.B."/>
            <person name="Kim D.H."/>
            <person name="Hansen A.K."/>
        </authorList>
    </citation>
    <scope>NUCLEOTIDE SEQUENCE [LARGE SCALE GENOMIC DNA]</scope>
    <source>
        <strain evidence="3 4">BC</strain>
    </source>
</reference>
<dbReference type="Gene3D" id="3.30.930.10">
    <property type="entry name" value="Bira Bifunctional Protein, Domain 2"/>
    <property type="match status" value="1"/>
</dbReference>